<dbReference type="Proteomes" id="UP000188268">
    <property type="component" value="Unassembled WGS sequence"/>
</dbReference>
<accession>A0A1R3GY13</accession>
<protein>
    <submittedName>
        <fullName evidence="1">Uncharacterized protein</fullName>
    </submittedName>
</protein>
<organism evidence="1 2">
    <name type="scientific">Corchorus capsularis</name>
    <name type="common">Jute</name>
    <dbReference type="NCBI Taxonomy" id="210143"/>
    <lineage>
        <taxon>Eukaryota</taxon>
        <taxon>Viridiplantae</taxon>
        <taxon>Streptophyta</taxon>
        <taxon>Embryophyta</taxon>
        <taxon>Tracheophyta</taxon>
        <taxon>Spermatophyta</taxon>
        <taxon>Magnoliopsida</taxon>
        <taxon>eudicotyledons</taxon>
        <taxon>Gunneridae</taxon>
        <taxon>Pentapetalae</taxon>
        <taxon>rosids</taxon>
        <taxon>malvids</taxon>
        <taxon>Malvales</taxon>
        <taxon>Malvaceae</taxon>
        <taxon>Grewioideae</taxon>
        <taxon>Apeibeae</taxon>
        <taxon>Corchorus</taxon>
    </lineage>
</organism>
<dbReference type="AlphaFoldDB" id="A0A1R3GY13"/>
<name>A0A1R3GY13_COCAP</name>
<comment type="caution">
    <text evidence="1">The sequence shown here is derived from an EMBL/GenBank/DDBJ whole genome shotgun (WGS) entry which is preliminary data.</text>
</comment>
<dbReference type="Gramene" id="OMO63018">
    <property type="protein sequence ID" value="OMO63018"/>
    <property type="gene ID" value="CCACVL1_22520"/>
</dbReference>
<evidence type="ECO:0000313" key="1">
    <source>
        <dbReference type="EMBL" id="OMO63018.1"/>
    </source>
</evidence>
<gene>
    <name evidence="1" type="ORF">CCACVL1_22520</name>
</gene>
<evidence type="ECO:0000313" key="2">
    <source>
        <dbReference type="Proteomes" id="UP000188268"/>
    </source>
</evidence>
<proteinExistence type="predicted"/>
<sequence length="20" mass="2178">CYGYVAGRMGKGNTKACREN</sequence>
<keyword evidence="2" id="KW-1185">Reference proteome</keyword>
<feature type="non-terminal residue" evidence="1">
    <location>
        <position position="1"/>
    </location>
</feature>
<reference evidence="1 2" key="1">
    <citation type="submission" date="2013-09" db="EMBL/GenBank/DDBJ databases">
        <title>Corchorus capsularis genome sequencing.</title>
        <authorList>
            <person name="Alam M."/>
            <person name="Haque M.S."/>
            <person name="Islam M.S."/>
            <person name="Emdad E.M."/>
            <person name="Islam M.M."/>
            <person name="Ahmed B."/>
            <person name="Halim A."/>
            <person name="Hossen Q.M.M."/>
            <person name="Hossain M.Z."/>
            <person name="Ahmed R."/>
            <person name="Khan M.M."/>
            <person name="Islam R."/>
            <person name="Rashid M.M."/>
            <person name="Khan S.A."/>
            <person name="Rahman M.S."/>
            <person name="Alam M."/>
        </authorList>
    </citation>
    <scope>NUCLEOTIDE SEQUENCE [LARGE SCALE GENOMIC DNA]</scope>
    <source>
        <strain evidence="2">cv. CVL-1</strain>
        <tissue evidence="1">Whole seedling</tissue>
    </source>
</reference>
<dbReference type="EMBL" id="AWWV01013058">
    <property type="protein sequence ID" value="OMO63018.1"/>
    <property type="molecule type" value="Genomic_DNA"/>
</dbReference>